<dbReference type="InterPro" id="IPR007016">
    <property type="entry name" value="O-antigen_ligase-rel_domated"/>
</dbReference>
<dbReference type="SUPFAM" id="SSF48452">
    <property type="entry name" value="TPR-like"/>
    <property type="match status" value="1"/>
</dbReference>
<feature type="transmembrane region" description="Helical" evidence="5">
    <location>
        <begin position="49"/>
        <end position="68"/>
    </location>
</feature>
<dbReference type="PANTHER" id="PTHR37422:SF23">
    <property type="entry name" value="TEICHURONIC ACID BIOSYNTHESIS PROTEIN TUAE"/>
    <property type="match status" value="1"/>
</dbReference>
<keyword evidence="2 5" id="KW-0812">Transmembrane</keyword>
<feature type="transmembrane region" description="Helical" evidence="5">
    <location>
        <begin position="104"/>
        <end position="121"/>
    </location>
</feature>
<evidence type="ECO:0000256" key="4">
    <source>
        <dbReference type="ARBA" id="ARBA00023136"/>
    </source>
</evidence>
<gene>
    <name evidence="7" type="ORF">DCF15_13570</name>
</gene>
<feature type="transmembrane region" description="Helical" evidence="5">
    <location>
        <begin position="430"/>
        <end position="450"/>
    </location>
</feature>
<feature type="transmembrane region" description="Helical" evidence="5">
    <location>
        <begin position="80"/>
        <end position="98"/>
    </location>
</feature>
<feature type="domain" description="O-antigen ligase-related" evidence="6">
    <location>
        <begin position="225"/>
        <end position="372"/>
    </location>
</feature>
<comment type="subcellular location">
    <subcellularLocation>
        <location evidence="1">Membrane</location>
        <topology evidence="1">Multi-pass membrane protein</topology>
    </subcellularLocation>
</comment>
<evidence type="ECO:0000256" key="3">
    <source>
        <dbReference type="ARBA" id="ARBA00022989"/>
    </source>
</evidence>
<dbReference type="PANTHER" id="PTHR37422">
    <property type="entry name" value="TEICHURONIC ACID BIOSYNTHESIS PROTEIN TUAE"/>
    <property type="match status" value="1"/>
</dbReference>
<reference evidence="7 8" key="2">
    <citation type="submission" date="2018-06" db="EMBL/GenBank/DDBJ databases">
        <title>Metagenomic assembly of (sub)arctic Cyanobacteria and their associated microbiome from non-axenic cultures.</title>
        <authorList>
            <person name="Baurain D."/>
        </authorList>
    </citation>
    <scope>NUCLEOTIDE SEQUENCE [LARGE SCALE GENOMIC DNA]</scope>
    <source>
        <strain evidence="7">ULC027bin1</strain>
    </source>
</reference>
<feature type="transmembrane region" description="Helical" evidence="5">
    <location>
        <begin position="195"/>
        <end position="213"/>
    </location>
</feature>
<keyword evidence="4 5" id="KW-0472">Membrane</keyword>
<feature type="transmembrane region" description="Helical" evidence="5">
    <location>
        <begin position="133"/>
        <end position="155"/>
    </location>
</feature>
<organism evidence="7 8">
    <name type="scientific">Phormidesmis priestleyi</name>
    <dbReference type="NCBI Taxonomy" id="268141"/>
    <lineage>
        <taxon>Bacteria</taxon>
        <taxon>Bacillati</taxon>
        <taxon>Cyanobacteriota</taxon>
        <taxon>Cyanophyceae</taxon>
        <taxon>Leptolyngbyales</taxon>
        <taxon>Leptolyngbyaceae</taxon>
        <taxon>Phormidesmis</taxon>
    </lineage>
</organism>
<comment type="caution">
    <text evidence="7">The sequence shown here is derived from an EMBL/GenBank/DDBJ whole genome shotgun (WGS) entry which is preliminary data.</text>
</comment>
<feature type="transmembrane region" description="Helical" evidence="5">
    <location>
        <begin position="242"/>
        <end position="259"/>
    </location>
</feature>
<dbReference type="Proteomes" id="UP000249794">
    <property type="component" value="Unassembled WGS sequence"/>
</dbReference>
<proteinExistence type="predicted"/>
<evidence type="ECO:0000259" key="6">
    <source>
        <dbReference type="Pfam" id="PF04932"/>
    </source>
</evidence>
<protein>
    <submittedName>
        <fullName evidence="7">Polymerase</fullName>
    </submittedName>
</protein>
<feature type="transmembrane region" description="Helical" evidence="5">
    <location>
        <begin position="471"/>
        <end position="488"/>
    </location>
</feature>
<reference evidence="8" key="1">
    <citation type="submission" date="2018-04" db="EMBL/GenBank/DDBJ databases">
        <authorList>
            <person name="Cornet L."/>
        </authorList>
    </citation>
    <scope>NUCLEOTIDE SEQUENCE [LARGE SCALE GENOMIC DNA]</scope>
</reference>
<dbReference type="InterPro" id="IPR051533">
    <property type="entry name" value="WaaL-like"/>
</dbReference>
<feature type="transmembrane region" description="Helical" evidence="5">
    <location>
        <begin position="403"/>
        <end position="424"/>
    </location>
</feature>
<evidence type="ECO:0000313" key="8">
    <source>
        <dbReference type="Proteomes" id="UP000249794"/>
    </source>
</evidence>
<keyword evidence="3 5" id="KW-1133">Transmembrane helix</keyword>
<evidence type="ECO:0000256" key="5">
    <source>
        <dbReference type="SAM" id="Phobius"/>
    </source>
</evidence>
<accession>A0A2W4XDR5</accession>
<dbReference type="EMBL" id="QBMP01000144">
    <property type="protein sequence ID" value="PZO52669.1"/>
    <property type="molecule type" value="Genomic_DNA"/>
</dbReference>
<dbReference type="InterPro" id="IPR011990">
    <property type="entry name" value="TPR-like_helical_dom_sf"/>
</dbReference>
<feature type="transmembrane region" description="Helical" evidence="5">
    <location>
        <begin position="266"/>
        <end position="283"/>
    </location>
</feature>
<feature type="transmembrane region" description="Helical" evidence="5">
    <location>
        <begin position="360"/>
        <end position="382"/>
    </location>
</feature>
<dbReference type="AlphaFoldDB" id="A0A2W4XDR5"/>
<sequence>MQKDLIAASSAPTQSTSLLPKAIALATITFYTFFTLLPNSNSLMVKWPWVFLWQFGLMLGPIALLFQLWQRSFRRLGSRLDWLAGAWCSVLVLSATFAQFSHQAIWYSWAAICNIAFLYVLNSWLTSANRVRYLLIFQGGLSVIFSGLSLISWFFQTVRPYQQTLQQLKSYGIERSFDLEILTLRNWHPIGHQNYVAGYLLLALPLLFGLAFSQRGWQRIAWLGGFALSLVTLYSTASRGSWFGLVASLAVFISLSVWQYPQFRKLLLGSGLIGFGAIALWGVSSDRIRPLFTALFNHNASGAAPYRLITNATGWYMGQDHPILGAGLGSVALLYQKYRPAWAGTEAELTYQLHSTPAQLWAELGIAGALLTLITLTTVSYLSWRCCKNTSRTDQASAATSEIASTPSLVIIGIISGLVGYSVYAITDYQLDNICISGTLIIFIATLIFHSRHHSNPSPATPRSHSFYQRTVLAGAGVLAAVSLWLYPVHRAWMLSSQGFLALQQNDFASFVIYLTKAHELAPWEPYYPYQLAWNLGELAYQSEDAQQQETLRQESVDWFKKANALSPNQEFGYSNLGWLLVNSDPHAATQNFLKATQLVADKRGAFFALGYSLLKENKPELALQAMVNELLQQPALLTSPIWRSPELAAFYPQVLTSFENELNRRLAEANTEESAARFNQLLGSLSWWQGDFDKARMAFEKVPTPLNQAILALAQTHLGEKVEIEVSEETAAGSAIAAWQNPKGAERSLFKSVLLSMPSDFVPVVSDIDRAANELKSAMVQSASFHEWVTQKAPIHQNRNQRLGFGTISRHIDGPLPSDFSAKTQSSLEMILLNNLFPPALF</sequence>
<evidence type="ECO:0000313" key="7">
    <source>
        <dbReference type="EMBL" id="PZO52669.1"/>
    </source>
</evidence>
<dbReference type="GO" id="GO:0016020">
    <property type="term" value="C:membrane"/>
    <property type="evidence" value="ECO:0007669"/>
    <property type="project" value="UniProtKB-SubCell"/>
</dbReference>
<evidence type="ECO:0000256" key="1">
    <source>
        <dbReference type="ARBA" id="ARBA00004141"/>
    </source>
</evidence>
<evidence type="ECO:0000256" key="2">
    <source>
        <dbReference type="ARBA" id="ARBA00022692"/>
    </source>
</evidence>
<dbReference type="Pfam" id="PF04932">
    <property type="entry name" value="Wzy_C"/>
    <property type="match status" value="1"/>
</dbReference>
<name>A0A2W4XDR5_9CYAN</name>
<feature type="transmembrane region" description="Helical" evidence="5">
    <location>
        <begin position="220"/>
        <end position="236"/>
    </location>
</feature>
<feature type="transmembrane region" description="Helical" evidence="5">
    <location>
        <begin position="18"/>
        <end position="37"/>
    </location>
</feature>
<dbReference type="Gene3D" id="1.25.40.10">
    <property type="entry name" value="Tetratricopeptide repeat domain"/>
    <property type="match status" value="1"/>
</dbReference>